<evidence type="ECO:0000259" key="2">
    <source>
        <dbReference type="PROSITE" id="PS51293"/>
    </source>
</evidence>
<reference evidence="3 4" key="1">
    <citation type="submission" date="2019-04" db="EMBL/GenBank/DDBJ databases">
        <title>An improved genome assembly and genetic linkage map for asparagus bean, Vigna unguiculata ssp. sesquipedialis.</title>
        <authorList>
            <person name="Xia Q."/>
            <person name="Zhang R."/>
            <person name="Dong Y."/>
        </authorList>
    </citation>
    <scope>NUCLEOTIDE SEQUENCE [LARGE SCALE GENOMIC DNA]</scope>
    <source>
        <tissue evidence="3">Leaf</tissue>
    </source>
</reference>
<dbReference type="PROSITE" id="PS50090">
    <property type="entry name" value="MYB_LIKE"/>
    <property type="match status" value="1"/>
</dbReference>
<dbReference type="Gene3D" id="1.10.10.60">
    <property type="entry name" value="Homeodomain-like"/>
    <property type="match status" value="1"/>
</dbReference>
<dbReference type="Pfam" id="PF00249">
    <property type="entry name" value="Myb_DNA-binding"/>
    <property type="match status" value="1"/>
</dbReference>
<dbReference type="InterPro" id="IPR009057">
    <property type="entry name" value="Homeodomain-like_sf"/>
</dbReference>
<dbReference type="InterPro" id="IPR017884">
    <property type="entry name" value="SANT_dom"/>
</dbReference>
<protein>
    <submittedName>
        <fullName evidence="3">Uncharacterized protein</fullName>
    </submittedName>
</protein>
<organism evidence="3 4">
    <name type="scientific">Vigna unguiculata</name>
    <name type="common">Cowpea</name>
    <dbReference type="NCBI Taxonomy" id="3917"/>
    <lineage>
        <taxon>Eukaryota</taxon>
        <taxon>Viridiplantae</taxon>
        <taxon>Streptophyta</taxon>
        <taxon>Embryophyta</taxon>
        <taxon>Tracheophyta</taxon>
        <taxon>Spermatophyta</taxon>
        <taxon>Magnoliopsida</taxon>
        <taxon>eudicotyledons</taxon>
        <taxon>Gunneridae</taxon>
        <taxon>Pentapetalae</taxon>
        <taxon>rosids</taxon>
        <taxon>fabids</taxon>
        <taxon>Fabales</taxon>
        <taxon>Fabaceae</taxon>
        <taxon>Papilionoideae</taxon>
        <taxon>50 kb inversion clade</taxon>
        <taxon>NPAAA clade</taxon>
        <taxon>indigoferoid/millettioid clade</taxon>
        <taxon>Phaseoleae</taxon>
        <taxon>Vigna</taxon>
    </lineage>
</organism>
<dbReference type="CDD" id="cd00167">
    <property type="entry name" value="SANT"/>
    <property type="match status" value="1"/>
</dbReference>
<name>A0A4D6MQ23_VIGUN</name>
<dbReference type="PANTHER" id="PTHR44042">
    <property type="entry name" value="DUPLICATED HOMEODOMAIN-LIKE SUPERFAMILY PROTEIN-RELATED"/>
    <property type="match status" value="1"/>
</dbReference>
<dbReference type="PANTHER" id="PTHR44042:SF15">
    <property type="entry name" value="DUPLICATED HOMEODOMAIN-LIKE SUPERFAMILY PROTEIN"/>
    <property type="match status" value="1"/>
</dbReference>
<dbReference type="SUPFAM" id="SSF46689">
    <property type="entry name" value="Homeodomain-like"/>
    <property type="match status" value="1"/>
</dbReference>
<accession>A0A4D6MQ23</accession>
<evidence type="ECO:0000259" key="1">
    <source>
        <dbReference type="PROSITE" id="PS50090"/>
    </source>
</evidence>
<sequence>MDFQGFSTVDEVIALLRQEWTQEIPLHNGFPIQTPPMLTPKIEVSALTKKKKNSCRRWRGEEHRLFLSGLEKYGRGDWKNISRMVKTRSATQTFICNESGLSGIVRYDSGATSKHPNAAFPFTPPNLLIGSVAAVFPHRPFRRIGVPLIFKPKNSDAQFYIYMSDLLEIISGNQELNIAVMHGSAPCSRNLLPTLNK</sequence>
<dbReference type="EMBL" id="CP039352">
    <property type="protein sequence ID" value="QCE02771.1"/>
    <property type="molecule type" value="Genomic_DNA"/>
</dbReference>
<feature type="domain" description="Myb-like" evidence="1">
    <location>
        <begin position="57"/>
        <end position="92"/>
    </location>
</feature>
<dbReference type="AlphaFoldDB" id="A0A4D6MQ23"/>
<gene>
    <name evidence="3" type="ORF">DEO72_LG8g786</name>
</gene>
<dbReference type="InterPro" id="IPR001005">
    <property type="entry name" value="SANT/Myb"/>
</dbReference>
<evidence type="ECO:0000313" key="4">
    <source>
        <dbReference type="Proteomes" id="UP000501690"/>
    </source>
</evidence>
<proteinExistence type="predicted"/>
<evidence type="ECO:0000313" key="3">
    <source>
        <dbReference type="EMBL" id="QCE02771.1"/>
    </source>
</evidence>
<dbReference type="PROSITE" id="PS51293">
    <property type="entry name" value="SANT"/>
    <property type="match status" value="1"/>
</dbReference>
<feature type="domain" description="SANT" evidence="2">
    <location>
        <begin position="53"/>
        <end position="92"/>
    </location>
</feature>
<dbReference type="SMART" id="SM00717">
    <property type="entry name" value="SANT"/>
    <property type="match status" value="1"/>
</dbReference>
<dbReference type="Proteomes" id="UP000501690">
    <property type="component" value="Linkage Group LG8"/>
</dbReference>
<keyword evidence="4" id="KW-1185">Reference proteome</keyword>